<name>A0A379SWR4_SALER</name>
<gene>
    <name evidence="1" type="ORF">NCTC7304_03429</name>
</gene>
<evidence type="ECO:0000313" key="2">
    <source>
        <dbReference type="Proteomes" id="UP000254762"/>
    </source>
</evidence>
<sequence length="177" mass="19700">MQSKNFLISEFKEWLQNLPELNIVNDATARNLRDSSLRLLTVLGPDGTDGDIRDYSVASMADTYAQSAETKPSDSSLQAYKSRMQSAVDKFIAYQNGELDADKQIQPAKKERKKVAPKKKPVVEEQVGVKTFELPIPLRGDLIVTIGNLPRDLTKDEAKRISLIVESFAMIDGGTKE</sequence>
<evidence type="ECO:0000313" key="1">
    <source>
        <dbReference type="EMBL" id="SUG33932.1"/>
    </source>
</evidence>
<dbReference type="Proteomes" id="UP000254762">
    <property type="component" value="Unassembled WGS sequence"/>
</dbReference>
<proteinExistence type="predicted"/>
<protein>
    <submittedName>
        <fullName evidence="1">Uncharacterized protein</fullName>
    </submittedName>
</protein>
<dbReference type="EMBL" id="UGXD01000002">
    <property type="protein sequence ID" value="SUG33932.1"/>
    <property type="molecule type" value="Genomic_DNA"/>
</dbReference>
<reference evidence="1 2" key="1">
    <citation type="submission" date="2018-06" db="EMBL/GenBank/DDBJ databases">
        <authorList>
            <consortium name="Pathogen Informatics"/>
            <person name="Doyle S."/>
        </authorList>
    </citation>
    <scope>NUCLEOTIDE SEQUENCE [LARGE SCALE GENOMIC DNA]</scope>
    <source>
        <strain evidence="1 2">NCTC7304</strain>
    </source>
</reference>
<accession>A0A379SWR4</accession>
<organism evidence="1 2">
    <name type="scientific">Salmonella enterica subsp. arizonae</name>
    <dbReference type="NCBI Taxonomy" id="59203"/>
    <lineage>
        <taxon>Bacteria</taxon>
        <taxon>Pseudomonadati</taxon>
        <taxon>Pseudomonadota</taxon>
        <taxon>Gammaproteobacteria</taxon>
        <taxon>Enterobacterales</taxon>
        <taxon>Enterobacteriaceae</taxon>
        <taxon>Salmonella</taxon>
    </lineage>
</organism>
<dbReference type="AlphaFoldDB" id="A0A379SWR4"/>